<dbReference type="SUPFAM" id="SSF46565">
    <property type="entry name" value="Chaperone J-domain"/>
    <property type="match status" value="1"/>
</dbReference>
<dbReference type="PROSITE" id="PS00636">
    <property type="entry name" value="DNAJ_1"/>
    <property type="match status" value="1"/>
</dbReference>
<dbReference type="PROSITE" id="PS50076">
    <property type="entry name" value="DNAJ_2"/>
    <property type="match status" value="1"/>
</dbReference>
<evidence type="ECO:0000256" key="6">
    <source>
        <dbReference type="ARBA" id="ARBA00023016"/>
    </source>
</evidence>
<dbReference type="Pfam" id="PF00226">
    <property type="entry name" value="DnaJ"/>
    <property type="match status" value="1"/>
</dbReference>
<dbReference type="Gene3D" id="1.10.287.110">
    <property type="entry name" value="DnaJ domain"/>
    <property type="match status" value="1"/>
</dbReference>
<dbReference type="EMBL" id="CAEZWB010000059">
    <property type="protein sequence ID" value="CAB4646829.1"/>
    <property type="molecule type" value="Genomic_DNA"/>
</dbReference>
<evidence type="ECO:0000256" key="1">
    <source>
        <dbReference type="ARBA" id="ARBA00022490"/>
    </source>
</evidence>
<dbReference type="InterPro" id="IPR036869">
    <property type="entry name" value="J_dom_sf"/>
</dbReference>
<dbReference type="NCBIfam" id="NF008035">
    <property type="entry name" value="PRK10767.1"/>
    <property type="match status" value="1"/>
</dbReference>
<evidence type="ECO:0000256" key="8">
    <source>
        <dbReference type="SAM" id="MobiDB-lite"/>
    </source>
</evidence>
<dbReference type="AlphaFoldDB" id="A0A6J6KG53"/>
<name>A0A6J6KG53_9ZZZZ</name>
<dbReference type="InterPro" id="IPR012724">
    <property type="entry name" value="DnaJ"/>
</dbReference>
<organism evidence="11">
    <name type="scientific">freshwater metagenome</name>
    <dbReference type="NCBI Taxonomy" id="449393"/>
    <lineage>
        <taxon>unclassified sequences</taxon>
        <taxon>metagenomes</taxon>
        <taxon>ecological metagenomes</taxon>
    </lineage>
</organism>
<dbReference type="GO" id="GO:0051082">
    <property type="term" value="F:unfolded protein binding"/>
    <property type="evidence" value="ECO:0007669"/>
    <property type="project" value="InterPro"/>
</dbReference>
<dbReference type="SUPFAM" id="SSF49493">
    <property type="entry name" value="HSP40/DnaJ peptide-binding domain"/>
    <property type="match status" value="2"/>
</dbReference>
<dbReference type="PROSITE" id="PS51188">
    <property type="entry name" value="ZF_CR"/>
    <property type="match status" value="1"/>
</dbReference>
<dbReference type="GO" id="GO:0031072">
    <property type="term" value="F:heat shock protein binding"/>
    <property type="evidence" value="ECO:0007669"/>
    <property type="project" value="InterPro"/>
</dbReference>
<proteinExistence type="inferred from homology"/>
<dbReference type="GO" id="GO:0005737">
    <property type="term" value="C:cytoplasm"/>
    <property type="evidence" value="ECO:0007669"/>
    <property type="project" value="TreeGrafter"/>
</dbReference>
<dbReference type="GO" id="GO:0008270">
    <property type="term" value="F:zinc ion binding"/>
    <property type="evidence" value="ECO:0007669"/>
    <property type="project" value="UniProtKB-KW"/>
</dbReference>
<keyword evidence="4" id="KW-0863">Zinc-finger</keyword>
<dbReference type="CDD" id="cd10719">
    <property type="entry name" value="DnaJ_zf"/>
    <property type="match status" value="1"/>
</dbReference>
<dbReference type="Gene3D" id="2.60.260.20">
    <property type="entry name" value="Urease metallochaperone UreE, N-terminal domain"/>
    <property type="match status" value="2"/>
</dbReference>
<dbReference type="InterPro" id="IPR008971">
    <property type="entry name" value="HSP40/DnaJ_pept-bd"/>
</dbReference>
<dbReference type="PANTHER" id="PTHR43096:SF54">
    <property type="entry name" value="CHAPERONE PROTEIN DNAJ 1"/>
    <property type="match status" value="1"/>
</dbReference>
<keyword evidence="5" id="KW-0862">Zinc</keyword>
<evidence type="ECO:0000256" key="3">
    <source>
        <dbReference type="ARBA" id="ARBA00022737"/>
    </source>
</evidence>
<dbReference type="PANTHER" id="PTHR43096">
    <property type="entry name" value="DNAJ HOMOLOG 1, MITOCHONDRIAL-RELATED"/>
    <property type="match status" value="1"/>
</dbReference>
<dbReference type="Pfam" id="PF01556">
    <property type="entry name" value="DnaJ_C"/>
    <property type="match status" value="1"/>
</dbReference>
<evidence type="ECO:0000256" key="4">
    <source>
        <dbReference type="ARBA" id="ARBA00022771"/>
    </source>
</evidence>
<dbReference type="NCBIfam" id="TIGR02349">
    <property type="entry name" value="DnaJ_bact"/>
    <property type="match status" value="1"/>
</dbReference>
<dbReference type="FunFam" id="2.60.260.20:FF:000005">
    <property type="entry name" value="Chaperone protein dnaJ 1, mitochondrial"/>
    <property type="match status" value="1"/>
</dbReference>
<dbReference type="HAMAP" id="MF_01152">
    <property type="entry name" value="DnaJ"/>
    <property type="match status" value="1"/>
</dbReference>
<evidence type="ECO:0000313" key="11">
    <source>
        <dbReference type="EMBL" id="CAB4646829.1"/>
    </source>
</evidence>
<dbReference type="SMART" id="SM00271">
    <property type="entry name" value="DnaJ"/>
    <property type="match status" value="1"/>
</dbReference>
<dbReference type="CDD" id="cd10747">
    <property type="entry name" value="DnaJ_C"/>
    <property type="match status" value="1"/>
</dbReference>
<accession>A0A6J6KG53</accession>
<dbReference type="Pfam" id="PF00684">
    <property type="entry name" value="DnaJ_CXXCXGXG"/>
    <property type="match status" value="1"/>
</dbReference>
<evidence type="ECO:0000256" key="2">
    <source>
        <dbReference type="ARBA" id="ARBA00022723"/>
    </source>
</evidence>
<dbReference type="InterPro" id="IPR018253">
    <property type="entry name" value="DnaJ_domain_CS"/>
</dbReference>
<feature type="domain" description="J" evidence="9">
    <location>
        <begin position="9"/>
        <end position="74"/>
    </location>
</feature>
<feature type="region of interest" description="Disordered" evidence="8">
    <location>
        <begin position="352"/>
        <end position="372"/>
    </location>
</feature>
<dbReference type="GO" id="GO:0009408">
    <property type="term" value="P:response to heat"/>
    <property type="evidence" value="ECO:0007669"/>
    <property type="project" value="InterPro"/>
</dbReference>
<evidence type="ECO:0000256" key="7">
    <source>
        <dbReference type="ARBA" id="ARBA00023186"/>
    </source>
</evidence>
<feature type="domain" description="CR-type" evidence="10">
    <location>
        <begin position="136"/>
        <end position="214"/>
    </location>
</feature>
<reference evidence="11" key="1">
    <citation type="submission" date="2020-05" db="EMBL/GenBank/DDBJ databases">
        <authorList>
            <person name="Chiriac C."/>
            <person name="Salcher M."/>
            <person name="Ghai R."/>
            <person name="Kavagutti S V."/>
        </authorList>
    </citation>
    <scope>NUCLEOTIDE SEQUENCE</scope>
</reference>
<dbReference type="Gene3D" id="2.10.230.10">
    <property type="entry name" value="Heat shock protein DnaJ, cysteine-rich domain"/>
    <property type="match status" value="1"/>
</dbReference>
<keyword evidence="3" id="KW-0677">Repeat</keyword>
<keyword evidence="7" id="KW-0143">Chaperone</keyword>
<sequence>MQREWFEKDYYATLGVAQSATAKEITKAYRKLARQYHPDTNPNNAAAEEKFKEVSSAYDVLGDEEKRKEYDEVRRSGSSGGGFRMDPNFSGGVGFGDIFSQMFGGARRRGSAGVGPQRGGDIEATLTLDFSDAVQGLTTELHITSEAQCTGCNGSGARQGTTPKRCPTCQGRGSVEDNQGVFAFSSPCPQCSGRTVIIEYPCAGCRGTGREMRPRDVNVRIPAGVADGQRIRLKGRGTPGMNGGPAGDLFVLCHVAAHKIFGRDGSHLTVRLPITFAEAALGADIEVPTLSGEAVTLRLKAGTQSGSRHRVKGKGIASAKTTGDLIVSVDVVVPTELTDDQKDAVVAFAKASDGSPRDTVFEQAKQSKRAAS</sequence>
<dbReference type="InterPro" id="IPR001623">
    <property type="entry name" value="DnaJ_domain"/>
</dbReference>
<keyword evidence="1" id="KW-0963">Cytoplasm</keyword>
<dbReference type="InterPro" id="IPR001305">
    <property type="entry name" value="HSP_DnaJ_Cys-rich_dom"/>
</dbReference>
<gene>
    <name evidence="11" type="ORF">UFOPK2166_00585</name>
</gene>
<evidence type="ECO:0000256" key="5">
    <source>
        <dbReference type="ARBA" id="ARBA00022833"/>
    </source>
</evidence>
<dbReference type="InterPro" id="IPR036410">
    <property type="entry name" value="HSP_DnaJ_Cys-rich_dom_sf"/>
</dbReference>
<keyword evidence="6" id="KW-0346">Stress response</keyword>
<dbReference type="SUPFAM" id="SSF57938">
    <property type="entry name" value="DnaJ/Hsp40 cysteine-rich domain"/>
    <property type="match status" value="1"/>
</dbReference>
<protein>
    <submittedName>
        <fullName evidence="11">Unannotated protein</fullName>
    </submittedName>
</protein>
<keyword evidence="2" id="KW-0479">Metal-binding</keyword>
<dbReference type="GO" id="GO:0005524">
    <property type="term" value="F:ATP binding"/>
    <property type="evidence" value="ECO:0007669"/>
    <property type="project" value="InterPro"/>
</dbReference>
<evidence type="ECO:0000259" key="10">
    <source>
        <dbReference type="PROSITE" id="PS51188"/>
    </source>
</evidence>
<dbReference type="GO" id="GO:0042026">
    <property type="term" value="P:protein refolding"/>
    <property type="evidence" value="ECO:0007669"/>
    <property type="project" value="TreeGrafter"/>
</dbReference>
<dbReference type="PRINTS" id="PR00625">
    <property type="entry name" value="JDOMAIN"/>
</dbReference>
<dbReference type="FunFam" id="2.10.230.10:FF:000002">
    <property type="entry name" value="Molecular chaperone DnaJ"/>
    <property type="match status" value="1"/>
</dbReference>
<dbReference type="CDD" id="cd06257">
    <property type="entry name" value="DnaJ"/>
    <property type="match status" value="1"/>
</dbReference>
<dbReference type="InterPro" id="IPR002939">
    <property type="entry name" value="DnaJ_C"/>
</dbReference>
<evidence type="ECO:0000259" key="9">
    <source>
        <dbReference type="PROSITE" id="PS50076"/>
    </source>
</evidence>